<sequence>MAEQLEHLRNELIINHQAYLLLADFTENGALLLLAKPFLDLDQVMKAICDDLFDKISFRQHLDIHFRSFGENELIAISIN</sequence>
<evidence type="ECO:0000313" key="1">
    <source>
        <dbReference type="EMBL" id="SOD12423.1"/>
    </source>
</evidence>
<accession>A0A285ZRZ0</accession>
<dbReference type="OrthoDB" id="773075at2"/>
<dbReference type="Proteomes" id="UP000219281">
    <property type="component" value="Unassembled WGS sequence"/>
</dbReference>
<protein>
    <submittedName>
        <fullName evidence="1">Uncharacterized protein</fullName>
    </submittedName>
</protein>
<organism evidence="1 2">
    <name type="scientific">Pedobacter xixiisoli</name>
    <dbReference type="NCBI Taxonomy" id="1476464"/>
    <lineage>
        <taxon>Bacteria</taxon>
        <taxon>Pseudomonadati</taxon>
        <taxon>Bacteroidota</taxon>
        <taxon>Sphingobacteriia</taxon>
        <taxon>Sphingobacteriales</taxon>
        <taxon>Sphingobacteriaceae</taxon>
        <taxon>Pedobacter</taxon>
    </lineage>
</organism>
<keyword evidence="2" id="KW-1185">Reference proteome</keyword>
<dbReference type="AlphaFoldDB" id="A0A285ZRZ0"/>
<dbReference type="EMBL" id="OCMT01000001">
    <property type="protein sequence ID" value="SOD12423.1"/>
    <property type="molecule type" value="Genomic_DNA"/>
</dbReference>
<reference evidence="2" key="1">
    <citation type="submission" date="2017-09" db="EMBL/GenBank/DDBJ databases">
        <authorList>
            <person name="Varghese N."/>
            <person name="Submissions S."/>
        </authorList>
    </citation>
    <scope>NUCLEOTIDE SEQUENCE [LARGE SCALE GENOMIC DNA]</scope>
    <source>
        <strain evidence="2">CGMCC 1.12803</strain>
    </source>
</reference>
<name>A0A285ZRZ0_9SPHI</name>
<proteinExistence type="predicted"/>
<gene>
    <name evidence="1" type="ORF">SAMN06297358_0660</name>
</gene>
<dbReference type="RefSeq" id="WP_138765736.1">
    <property type="nucleotide sequence ID" value="NZ_OCMT01000001.1"/>
</dbReference>
<evidence type="ECO:0000313" key="2">
    <source>
        <dbReference type="Proteomes" id="UP000219281"/>
    </source>
</evidence>